<protein>
    <submittedName>
        <fullName evidence="2">Uncharacterized protein</fullName>
    </submittedName>
</protein>
<feature type="region of interest" description="Disordered" evidence="1">
    <location>
        <begin position="40"/>
        <end position="75"/>
    </location>
</feature>
<reference evidence="2 3" key="1">
    <citation type="submission" date="2016-03" db="EMBL/GenBank/DDBJ databases">
        <title>Cyphomyrmex costatus WGS genome.</title>
        <authorList>
            <person name="Nygaard S."/>
            <person name="Hu H."/>
            <person name="Boomsma J."/>
            <person name="Zhang G."/>
        </authorList>
    </citation>
    <scope>NUCLEOTIDE SEQUENCE [LARGE SCALE GENOMIC DNA]</scope>
    <source>
        <strain evidence="2">MS0001</strain>
        <tissue evidence="2">Whole body</tissue>
    </source>
</reference>
<gene>
    <name evidence="2" type="ORF">ALC62_11166</name>
</gene>
<dbReference type="EMBL" id="KQ978009">
    <property type="protein sequence ID" value="KYM98175.1"/>
    <property type="molecule type" value="Genomic_DNA"/>
</dbReference>
<accession>A0A195CBV4</accession>
<evidence type="ECO:0000256" key="1">
    <source>
        <dbReference type="SAM" id="MobiDB-lite"/>
    </source>
</evidence>
<name>A0A195CBV4_9HYME</name>
<dbReference type="Proteomes" id="UP000078542">
    <property type="component" value="Unassembled WGS sequence"/>
</dbReference>
<keyword evidence="3" id="KW-1185">Reference proteome</keyword>
<feature type="compositionally biased region" description="Polar residues" evidence="1">
    <location>
        <begin position="42"/>
        <end position="60"/>
    </location>
</feature>
<evidence type="ECO:0000313" key="3">
    <source>
        <dbReference type="Proteomes" id="UP000078542"/>
    </source>
</evidence>
<organism evidence="2 3">
    <name type="scientific">Cyphomyrmex costatus</name>
    <dbReference type="NCBI Taxonomy" id="456900"/>
    <lineage>
        <taxon>Eukaryota</taxon>
        <taxon>Metazoa</taxon>
        <taxon>Ecdysozoa</taxon>
        <taxon>Arthropoda</taxon>
        <taxon>Hexapoda</taxon>
        <taxon>Insecta</taxon>
        <taxon>Pterygota</taxon>
        <taxon>Neoptera</taxon>
        <taxon>Endopterygota</taxon>
        <taxon>Hymenoptera</taxon>
        <taxon>Apocrita</taxon>
        <taxon>Aculeata</taxon>
        <taxon>Formicoidea</taxon>
        <taxon>Formicidae</taxon>
        <taxon>Myrmicinae</taxon>
        <taxon>Cyphomyrmex</taxon>
    </lineage>
</organism>
<evidence type="ECO:0000313" key="2">
    <source>
        <dbReference type="EMBL" id="KYM98175.1"/>
    </source>
</evidence>
<dbReference type="AlphaFoldDB" id="A0A195CBV4"/>
<sequence>MPMNEPDAEIFERDQSQYQVVNGARHEENDRTLVKQEVINENGESWISPSSAGTRRTSPSRTKELPELSQMTSRTEAVRQDVRRLKSATLDRMGKMFKAHTPAVGRSFLGLDTNMTSIDDYNEKASKKEKTNSLGRMFKLVDKDGSPRRLFVHPQAGSLSRILRRHPRNENNGIIDKPAEDTGRGILSRMLNQLRGKSMWLSVLTSAKKISSSRKMLLNLDTGSGQKTLQSVILDEYKIHQRRNFLILVAISLCPPFIQILTDTSRNDTHEDTFGVQLSNEECARNVRVTSIDRQHWDLFLRVAVSRACGITRNRVSHSGHLAVTPVRLFDSYAGIGDSDGDDNRGAKRSQWQKLWLLPYQSANRVSSSLLVD</sequence>
<proteinExistence type="predicted"/>